<evidence type="ECO:0000313" key="5">
    <source>
        <dbReference type="Proteomes" id="UP000260795"/>
    </source>
</evidence>
<feature type="region of interest" description="Disordered" evidence="1">
    <location>
        <begin position="107"/>
        <end position="159"/>
    </location>
</feature>
<keyword evidence="2" id="KW-0472">Membrane</keyword>
<dbReference type="RefSeq" id="WP_117680675.1">
    <property type="nucleotide sequence ID" value="NZ_QSRK01000004.1"/>
</dbReference>
<accession>A0A3E4R7Z6</accession>
<protein>
    <submittedName>
        <fullName evidence="4">Conjugative transposon protein TraM</fullName>
    </submittedName>
</protein>
<dbReference type="Proteomes" id="UP000260795">
    <property type="component" value="Unassembled WGS sequence"/>
</dbReference>
<gene>
    <name evidence="4" type="primary">traM</name>
    <name evidence="4" type="ORF">DXC80_03675</name>
</gene>
<evidence type="ECO:0000313" key="4">
    <source>
        <dbReference type="EMBL" id="RGL16280.1"/>
    </source>
</evidence>
<feature type="region of interest" description="Disordered" evidence="1">
    <location>
        <begin position="172"/>
        <end position="202"/>
    </location>
</feature>
<feature type="domain" description="Conjugative transposon TraM C-terminal" evidence="3">
    <location>
        <begin position="251"/>
        <end position="401"/>
    </location>
</feature>
<dbReference type="NCBIfam" id="TIGR03779">
    <property type="entry name" value="Bac_Flav_CT_M"/>
    <property type="match status" value="1"/>
</dbReference>
<proteinExistence type="predicted"/>
<dbReference type="AlphaFoldDB" id="A0A3E4R7Z6"/>
<dbReference type="InterPro" id="IPR055407">
    <property type="entry name" value="TraM_C"/>
</dbReference>
<name>A0A3E4R7Z6_BACUN</name>
<dbReference type="Pfam" id="PF12508">
    <property type="entry name" value="Transposon_TraM"/>
    <property type="match status" value="1"/>
</dbReference>
<evidence type="ECO:0000256" key="2">
    <source>
        <dbReference type="SAM" id="Phobius"/>
    </source>
</evidence>
<organism evidence="4 5">
    <name type="scientific">Bacteroides uniformis</name>
    <dbReference type="NCBI Taxonomy" id="820"/>
    <lineage>
        <taxon>Bacteria</taxon>
        <taxon>Pseudomonadati</taxon>
        <taxon>Bacteroidota</taxon>
        <taxon>Bacteroidia</taxon>
        <taxon>Bacteroidales</taxon>
        <taxon>Bacteroidaceae</taxon>
        <taxon>Bacteroides</taxon>
    </lineage>
</organism>
<keyword evidence="2" id="KW-0812">Transmembrane</keyword>
<feature type="compositionally biased region" description="Polar residues" evidence="1">
    <location>
        <begin position="141"/>
        <end position="150"/>
    </location>
</feature>
<feature type="compositionally biased region" description="Basic and acidic residues" evidence="1">
    <location>
        <begin position="121"/>
        <end position="140"/>
    </location>
</feature>
<evidence type="ECO:0000256" key="1">
    <source>
        <dbReference type="SAM" id="MobiDB-lite"/>
    </source>
</evidence>
<evidence type="ECO:0000259" key="3">
    <source>
        <dbReference type="Pfam" id="PF12508"/>
    </source>
</evidence>
<reference evidence="4 5" key="1">
    <citation type="submission" date="2018-08" db="EMBL/GenBank/DDBJ databases">
        <title>A genome reference for cultivated species of the human gut microbiota.</title>
        <authorList>
            <person name="Zou Y."/>
            <person name="Xue W."/>
            <person name="Luo G."/>
        </authorList>
    </citation>
    <scope>NUCLEOTIDE SEQUENCE [LARGE SCALE GENOMIC DNA]</scope>
    <source>
        <strain evidence="4 5">TF08-13</strain>
    </source>
</reference>
<comment type="caution">
    <text evidence="4">The sequence shown here is derived from an EMBL/GenBank/DDBJ whole genome shotgun (WGS) entry which is preliminary data.</text>
</comment>
<keyword evidence="2" id="KW-1133">Transmembrane helix</keyword>
<dbReference type="InterPro" id="IPR022187">
    <property type="entry name" value="Conjug_transposon_TraM"/>
</dbReference>
<feature type="compositionally biased region" description="Low complexity" evidence="1">
    <location>
        <begin position="109"/>
        <end position="120"/>
    </location>
</feature>
<dbReference type="EMBL" id="QSRK01000004">
    <property type="protein sequence ID" value="RGL16280.1"/>
    <property type="molecule type" value="Genomic_DNA"/>
</dbReference>
<sequence>MKLTEKINFRQPKYMLPAILYLPLVFCGFFVLRLFDTEKVETSTAETTEYYNDKLPDANIKGDGIGDKYTNMLNDFGKIKDGSAVENIERDNDDIKENYESQYSDAEVAAMDQSSQQAQDSMERLKRLQEQMRQQQEKDNQLSNDRTGGNTEEEEQTLESLRQALADARLEGQKRTNTAGGKLEEASQATGTITRRRSEGETVVEGNVVPNEKAVNEISEDAEAEQVVKSQKETSEYFNTITTNEPEQKLIKAIVDEDIKAVDGSRVRLRLLDDIDIGERTIPCGTYLYCIMSGFSQQRVKGTVKSILINDELVKVNLAIYDTDGMEGLYVPKSSFKETTDNIASGALSQTMNLNDGSSSNTFGRWGMQALQNAYQKTTNALSKNIRKNKAKIKYGTQVYLINSKEKRNKK</sequence>
<feature type="transmembrane region" description="Helical" evidence="2">
    <location>
        <begin position="14"/>
        <end position="35"/>
    </location>
</feature>